<dbReference type="EMBL" id="JACHVA010000124">
    <property type="protein sequence ID" value="MBC2603257.1"/>
    <property type="molecule type" value="Genomic_DNA"/>
</dbReference>
<protein>
    <submittedName>
        <fullName evidence="4">Right-handed parallel beta-helix repeat-containing protein</fullName>
    </submittedName>
</protein>
<evidence type="ECO:0000259" key="2">
    <source>
        <dbReference type="Pfam" id="PF13229"/>
    </source>
</evidence>
<gene>
    <name evidence="4" type="ORF">H5P30_15860</name>
</gene>
<dbReference type="Pfam" id="PF13229">
    <property type="entry name" value="Beta_helix"/>
    <property type="match status" value="1"/>
</dbReference>
<dbReference type="PANTHER" id="PTHR36453:SF1">
    <property type="entry name" value="RIGHT HANDED BETA HELIX DOMAIN-CONTAINING PROTEIN"/>
    <property type="match status" value="1"/>
</dbReference>
<dbReference type="Pfam" id="PF21231">
    <property type="entry name" value="GH141_M"/>
    <property type="match status" value="1"/>
</dbReference>
<keyword evidence="5" id="KW-1185">Reference proteome</keyword>
<dbReference type="InterPro" id="IPR012334">
    <property type="entry name" value="Pectin_lyas_fold"/>
</dbReference>
<dbReference type="Gene3D" id="2.160.20.10">
    <property type="entry name" value="Single-stranded right-handed beta-helix, Pectin lyase-like"/>
    <property type="match status" value="2"/>
</dbReference>
<feature type="domain" description="GH141-like insertion" evidence="3">
    <location>
        <begin position="110"/>
        <end position="257"/>
    </location>
</feature>
<comment type="caution">
    <text evidence="4">The sequence shown here is derived from an EMBL/GenBank/DDBJ whole genome shotgun (WGS) entry which is preliminary data.</text>
</comment>
<evidence type="ECO:0000313" key="5">
    <source>
        <dbReference type="Proteomes" id="UP000525652"/>
    </source>
</evidence>
<reference evidence="4 5" key="1">
    <citation type="submission" date="2020-07" db="EMBL/GenBank/DDBJ databases">
        <authorList>
            <person name="Feng X."/>
        </authorList>
    </citation>
    <scope>NUCLEOTIDE SEQUENCE [LARGE SCALE GENOMIC DNA]</scope>
    <source>
        <strain evidence="4 5">JCM14086</strain>
    </source>
</reference>
<dbReference type="InterPro" id="IPR006626">
    <property type="entry name" value="PbH1"/>
</dbReference>
<dbReference type="InterPro" id="IPR039448">
    <property type="entry name" value="Beta_helix"/>
</dbReference>
<sequence>MNPAKQTLFLSPNGNDQWTGRRSAPNEDRSDGPMATLSAVQEAARRLRKETGKAAQVSVAHGRYPLDRPLTFTPADNGQVWSAAPGARPVFSGGRILSGWTVGEHAGREAWVLDLPEVAKGQWHFTQLWVNGRRRERPCLPKTGFHTFAGMDGQPNSGFAWNQGPTRAEFRPGDIRAFRNLEEVELVAYQLWFDTHHRIQSVDETRNVVHFRQPSLGSLLEQSGEPARYRLINVFEALSEPGEWYLDRTTGRLTYLPMPGETVENTKVVAPRLSECLRFQSTKSEVVADIRLENLAFAHTQWTRSPDHVGSIQAAFDVPGSVVFDRAENCVLFGCEIAHCAGYGVEMLTGCHRNMIASCTIRDLGGGGIKIGHESLEVHEPAVGENLEGSNRRMAATVADCNIHDGGCIYPSAIGIWIGNAGMNRIQHNAIHHFTYTGISFGWVWGYAASSRGCDNRIEYNHIHHINHGRWLSDNGGIYSLGLQSGSKVVGNHIHDIACHHYGGWGLYPDEGSSGILYENNCVHDIQFAGMSIHYGRFLTFQNNIFARMDRAMLGLGREDLSCANRFERNILWFDRDNLGEGADRPASTHATARNVVWNAAGCEGVRWPLGTLTAEQMAGRWLESLELDPLFTNPTGGDFTLREDSPAYDLGFQTFDGHRAGPRQKASMPVSFTDYSLPEAEPIAVAVAGVELDKVIEEENGRRVEAMLRVRNVSELPVSGVYQVLGSGADGRRWEGESLAVELLPGATVELRSSFVVPSDARRFWLMACGDETNLFSGATLVNIPETVPVPALKTWTIPESEDEWISSLADGTSVERSQAGTQILRARVAISGGDQLCLVGEITDPKPVLNEHQPWNGSSLELFLAPETGKEMRRSFNFVLLPPVEDGVAVFRGLRGSSVPEGAIFSTAAAEGVWRFALRMPLSGLEIAPAADGFRMDLIVNATATVAGQNHLRLPIWGSDTRSNLTNSAFLARVKCL</sequence>
<dbReference type="InterPro" id="IPR011050">
    <property type="entry name" value="Pectin_lyase_fold/virulence"/>
</dbReference>
<evidence type="ECO:0000313" key="4">
    <source>
        <dbReference type="EMBL" id="MBC2603257.1"/>
    </source>
</evidence>
<dbReference type="SUPFAM" id="SSF51126">
    <property type="entry name" value="Pectin lyase-like"/>
    <property type="match status" value="1"/>
</dbReference>
<feature type="region of interest" description="Disordered" evidence="1">
    <location>
        <begin position="1"/>
        <end position="34"/>
    </location>
</feature>
<dbReference type="RefSeq" id="WP_185693889.1">
    <property type="nucleotide sequence ID" value="NZ_JACHVA010000124.1"/>
</dbReference>
<organism evidence="4 5">
    <name type="scientific">Puniceicoccus vermicola</name>
    <dbReference type="NCBI Taxonomy" id="388746"/>
    <lineage>
        <taxon>Bacteria</taxon>
        <taxon>Pseudomonadati</taxon>
        <taxon>Verrucomicrobiota</taxon>
        <taxon>Opitutia</taxon>
        <taxon>Puniceicoccales</taxon>
        <taxon>Puniceicoccaceae</taxon>
        <taxon>Puniceicoccus</taxon>
    </lineage>
</organism>
<accession>A0A7X1B0E7</accession>
<dbReference type="SUPFAM" id="SSF49344">
    <property type="entry name" value="CBD9-like"/>
    <property type="match status" value="1"/>
</dbReference>
<dbReference type="Proteomes" id="UP000525652">
    <property type="component" value="Unassembled WGS sequence"/>
</dbReference>
<name>A0A7X1B0E7_9BACT</name>
<evidence type="ECO:0000259" key="3">
    <source>
        <dbReference type="Pfam" id="PF21231"/>
    </source>
</evidence>
<dbReference type="PANTHER" id="PTHR36453">
    <property type="entry name" value="SECRETED PROTEIN-RELATED"/>
    <property type="match status" value="1"/>
</dbReference>
<evidence type="ECO:0000256" key="1">
    <source>
        <dbReference type="SAM" id="MobiDB-lite"/>
    </source>
</evidence>
<dbReference type="InterPro" id="IPR048482">
    <property type="entry name" value="GH141_ins"/>
</dbReference>
<proteinExistence type="predicted"/>
<dbReference type="AlphaFoldDB" id="A0A7X1B0E7"/>
<feature type="domain" description="Right handed beta helix" evidence="2">
    <location>
        <begin position="392"/>
        <end position="546"/>
    </location>
</feature>
<dbReference type="SMART" id="SM00710">
    <property type="entry name" value="PbH1"/>
    <property type="match status" value="6"/>
</dbReference>
<feature type="compositionally biased region" description="Polar residues" evidence="1">
    <location>
        <begin position="1"/>
        <end position="20"/>
    </location>
</feature>